<sequence>MYQLSYKATKSIILRSNAPKEIKLHKHLLNIVETEERFCVGNSFSPGDGHEAKDPIALYTAPKELRKWTKIILDAYRLNKEETELMKARQMTQPIVIQRLFLLKENIFQRNA</sequence>
<evidence type="ECO:0000313" key="1">
    <source>
        <dbReference type="EMBL" id="KAI4314455.1"/>
    </source>
</evidence>
<comment type="caution">
    <text evidence="1">The sequence shown here is derived from an EMBL/GenBank/DDBJ whole genome shotgun (WGS) entry which is preliminary data.</text>
</comment>
<proteinExistence type="predicted"/>
<gene>
    <name evidence="1" type="ORF">L6164_027363</name>
</gene>
<protein>
    <submittedName>
        <fullName evidence="1">Uncharacterized protein</fullName>
    </submittedName>
</protein>
<dbReference type="Proteomes" id="UP000828941">
    <property type="component" value="Chromosome 11"/>
</dbReference>
<organism evidence="1 2">
    <name type="scientific">Bauhinia variegata</name>
    <name type="common">Purple orchid tree</name>
    <name type="synonym">Phanera variegata</name>
    <dbReference type="NCBI Taxonomy" id="167791"/>
    <lineage>
        <taxon>Eukaryota</taxon>
        <taxon>Viridiplantae</taxon>
        <taxon>Streptophyta</taxon>
        <taxon>Embryophyta</taxon>
        <taxon>Tracheophyta</taxon>
        <taxon>Spermatophyta</taxon>
        <taxon>Magnoliopsida</taxon>
        <taxon>eudicotyledons</taxon>
        <taxon>Gunneridae</taxon>
        <taxon>Pentapetalae</taxon>
        <taxon>rosids</taxon>
        <taxon>fabids</taxon>
        <taxon>Fabales</taxon>
        <taxon>Fabaceae</taxon>
        <taxon>Cercidoideae</taxon>
        <taxon>Cercideae</taxon>
        <taxon>Bauhiniinae</taxon>
        <taxon>Bauhinia</taxon>
    </lineage>
</organism>
<evidence type="ECO:0000313" key="2">
    <source>
        <dbReference type="Proteomes" id="UP000828941"/>
    </source>
</evidence>
<reference evidence="1 2" key="1">
    <citation type="journal article" date="2022" name="DNA Res.">
        <title>Chromosomal-level genome assembly of the orchid tree Bauhinia variegata (Leguminosae; Cercidoideae) supports the allotetraploid origin hypothesis of Bauhinia.</title>
        <authorList>
            <person name="Zhong Y."/>
            <person name="Chen Y."/>
            <person name="Zheng D."/>
            <person name="Pang J."/>
            <person name="Liu Y."/>
            <person name="Luo S."/>
            <person name="Meng S."/>
            <person name="Qian L."/>
            <person name="Wei D."/>
            <person name="Dai S."/>
            <person name="Zhou R."/>
        </authorList>
    </citation>
    <scope>NUCLEOTIDE SEQUENCE [LARGE SCALE GENOMIC DNA]</scope>
    <source>
        <strain evidence="1">BV-YZ2020</strain>
    </source>
</reference>
<dbReference type="EMBL" id="CM039436">
    <property type="protein sequence ID" value="KAI4314455.1"/>
    <property type="molecule type" value="Genomic_DNA"/>
</dbReference>
<keyword evidence="2" id="KW-1185">Reference proteome</keyword>
<accession>A0ACB9LSR5</accession>
<name>A0ACB9LSR5_BAUVA</name>